<evidence type="ECO:0000313" key="3">
    <source>
        <dbReference type="Proteomes" id="UP001165065"/>
    </source>
</evidence>
<evidence type="ECO:0000256" key="1">
    <source>
        <dbReference type="SAM" id="MobiDB-lite"/>
    </source>
</evidence>
<gene>
    <name evidence="2" type="ORF">TrCOL_g13265</name>
</gene>
<keyword evidence="3" id="KW-1185">Reference proteome</keyword>
<proteinExistence type="predicted"/>
<dbReference type="Proteomes" id="UP001165065">
    <property type="component" value="Unassembled WGS sequence"/>
</dbReference>
<feature type="compositionally biased region" description="Polar residues" evidence="1">
    <location>
        <begin position="141"/>
        <end position="153"/>
    </location>
</feature>
<feature type="region of interest" description="Disordered" evidence="1">
    <location>
        <begin position="1"/>
        <end position="28"/>
    </location>
</feature>
<reference evidence="3" key="1">
    <citation type="journal article" date="2023" name="Commun. Biol.">
        <title>Genome analysis of Parmales, the sister group of diatoms, reveals the evolutionary specialization of diatoms from phago-mixotrophs to photoautotrophs.</title>
        <authorList>
            <person name="Ban H."/>
            <person name="Sato S."/>
            <person name="Yoshikawa S."/>
            <person name="Yamada K."/>
            <person name="Nakamura Y."/>
            <person name="Ichinomiya M."/>
            <person name="Sato N."/>
            <person name="Blanc-Mathieu R."/>
            <person name="Endo H."/>
            <person name="Kuwata A."/>
            <person name="Ogata H."/>
        </authorList>
    </citation>
    <scope>NUCLEOTIDE SEQUENCE [LARGE SCALE GENOMIC DNA]</scope>
</reference>
<dbReference type="EMBL" id="BRYA01000534">
    <property type="protein sequence ID" value="GMI21660.1"/>
    <property type="molecule type" value="Genomic_DNA"/>
</dbReference>
<name>A0A9W7FX92_9STRA</name>
<feature type="region of interest" description="Disordered" evidence="1">
    <location>
        <begin position="234"/>
        <end position="254"/>
    </location>
</feature>
<feature type="compositionally biased region" description="Basic and acidic residues" evidence="1">
    <location>
        <begin position="171"/>
        <end position="180"/>
    </location>
</feature>
<sequence length="399" mass="42676">MASDVASRNRSLPEPHAKQARGHPTAVASVEDLEARRDGFEGHVNRDGNPPMVPCHRICLDETAGYGRNGDSIEASNTVIEAPEELSMCSSQYTPASLYGFGMIELLDPDRVHGDGGRCIELKKRQSSSGKCRLPVEAITPPSTTGARSNQPDVNEESKREPKGDSPPLDVNKEGREELLGGKQTNPKDGPMDKLSSGLSKGEIDLTFEAITVPSKTSAEQSAHLDVNKERREELLGGEQMNPNDGRMEKLSGGLSKGEIGLTVEAITPPSMTNAESVHLDLNKEGREELLGGEQTNPNDGRMDKLSGGLSKGEVSLTFEAITPPSMTNAESVHLDLNKEGREELLGGEQTNPNDERMDKLSGGLSKGEIGLTFEVVKPPSTTGADFAPVTANELPPPP</sequence>
<feature type="compositionally biased region" description="Polar residues" evidence="1">
    <location>
        <begin position="1"/>
        <end position="10"/>
    </location>
</feature>
<protein>
    <submittedName>
        <fullName evidence="2">Uncharacterized protein</fullName>
    </submittedName>
</protein>
<accession>A0A9W7FX92</accession>
<evidence type="ECO:0000313" key="2">
    <source>
        <dbReference type="EMBL" id="GMI21660.1"/>
    </source>
</evidence>
<organism evidence="2 3">
    <name type="scientific">Triparma columacea</name>
    <dbReference type="NCBI Taxonomy" id="722753"/>
    <lineage>
        <taxon>Eukaryota</taxon>
        <taxon>Sar</taxon>
        <taxon>Stramenopiles</taxon>
        <taxon>Ochrophyta</taxon>
        <taxon>Bolidophyceae</taxon>
        <taxon>Parmales</taxon>
        <taxon>Triparmaceae</taxon>
        <taxon>Triparma</taxon>
    </lineage>
</organism>
<comment type="caution">
    <text evidence="2">The sequence shown here is derived from an EMBL/GenBank/DDBJ whole genome shotgun (WGS) entry which is preliminary data.</text>
</comment>
<feature type="region of interest" description="Disordered" evidence="1">
    <location>
        <begin position="378"/>
        <end position="399"/>
    </location>
</feature>
<feature type="region of interest" description="Disordered" evidence="1">
    <location>
        <begin position="340"/>
        <end position="366"/>
    </location>
</feature>
<feature type="region of interest" description="Disordered" evidence="1">
    <location>
        <begin position="130"/>
        <end position="200"/>
    </location>
</feature>
<dbReference type="AlphaFoldDB" id="A0A9W7FX92"/>